<name>A0A5N5QCC0_9AGAM</name>
<protein>
    <submittedName>
        <fullName evidence="1">Uncharacterized protein</fullName>
    </submittedName>
</protein>
<evidence type="ECO:0000313" key="2">
    <source>
        <dbReference type="Proteomes" id="UP000383932"/>
    </source>
</evidence>
<organism evidence="1 2">
    <name type="scientific">Ceratobasidium theobromae</name>
    <dbReference type="NCBI Taxonomy" id="1582974"/>
    <lineage>
        <taxon>Eukaryota</taxon>
        <taxon>Fungi</taxon>
        <taxon>Dikarya</taxon>
        <taxon>Basidiomycota</taxon>
        <taxon>Agaricomycotina</taxon>
        <taxon>Agaricomycetes</taxon>
        <taxon>Cantharellales</taxon>
        <taxon>Ceratobasidiaceae</taxon>
        <taxon>Ceratobasidium</taxon>
    </lineage>
</organism>
<comment type="caution">
    <text evidence="1">The sequence shown here is derived from an EMBL/GenBank/DDBJ whole genome shotgun (WGS) entry which is preliminary data.</text>
</comment>
<dbReference type="EMBL" id="SSOP01000320">
    <property type="protein sequence ID" value="KAB5589081.1"/>
    <property type="molecule type" value="Genomic_DNA"/>
</dbReference>
<keyword evidence="2" id="KW-1185">Reference proteome</keyword>
<dbReference type="Proteomes" id="UP000383932">
    <property type="component" value="Unassembled WGS sequence"/>
</dbReference>
<gene>
    <name evidence="1" type="ORF">CTheo_7480</name>
</gene>
<reference evidence="1 2" key="1">
    <citation type="journal article" date="2019" name="Fungal Biol. Biotechnol.">
        <title>Draft genome sequence of fastidious pathogen Ceratobasidium theobromae, which causes vascular-streak dieback in Theobroma cacao.</title>
        <authorList>
            <person name="Ali S.S."/>
            <person name="Asman A."/>
            <person name="Shao J."/>
            <person name="Firmansyah A.P."/>
            <person name="Susilo A.W."/>
            <person name="Rosmana A."/>
            <person name="McMahon P."/>
            <person name="Junaid M."/>
            <person name="Guest D."/>
            <person name="Kheng T.Y."/>
            <person name="Meinhardt L.W."/>
            <person name="Bailey B.A."/>
        </authorList>
    </citation>
    <scope>NUCLEOTIDE SEQUENCE [LARGE SCALE GENOMIC DNA]</scope>
    <source>
        <strain evidence="1 2">CT2</strain>
    </source>
</reference>
<proteinExistence type="predicted"/>
<dbReference type="AlphaFoldDB" id="A0A5N5QCC0"/>
<evidence type="ECO:0000313" key="1">
    <source>
        <dbReference type="EMBL" id="KAB5589081.1"/>
    </source>
</evidence>
<accession>A0A5N5QCC0</accession>
<sequence>MFMRVQNTREHAVPRSMKITVEINMAARPESDAIITGKWVEEAADGTVLGRANIIQLTHAISSRGEGQQWGDGADSNVK</sequence>